<proteinExistence type="predicted"/>
<evidence type="ECO:0008006" key="3">
    <source>
        <dbReference type="Google" id="ProtNLM"/>
    </source>
</evidence>
<evidence type="ECO:0000313" key="2">
    <source>
        <dbReference type="EMBL" id="AGE96323.1"/>
    </source>
</evidence>
<feature type="transmembrane region" description="Helical" evidence="1">
    <location>
        <begin position="105"/>
        <end position="131"/>
    </location>
</feature>
<dbReference type="VEuPathDB" id="MicrosporidiaDB:AEWR_092040"/>
<feature type="transmembrane region" description="Helical" evidence="1">
    <location>
        <begin position="201"/>
        <end position="220"/>
    </location>
</feature>
<dbReference type="VEuPathDB" id="MicrosporidiaDB:AEWQ_092060"/>
<reference evidence="2" key="1">
    <citation type="journal article" date="2013" name="Eukaryot. Cell">
        <title>Extremely Reduced Levels of Heterozygosity in the Vertebrate Pathogen Encephalitozoon cuniculi.</title>
        <authorList>
            <person name="Selman M."/>
            <person name="Sak B."/>
            <person name="Kvac M."/>
            <person name="Farinelli L."/>
            <person name="Weiss L.M."/>
            <person name="Corradi N."/>
        </authorList>
    </citation>
    <scope>NUCLEOTIDE SEQUENCE</scope>
</reference>
<feature type="transmembrane region" description="Helical" evidence="1">
    <location>
        <begin position="12"/>
        <end position="31"/>
    </location>
</feature>
<dbReference type="VEuPathDB" id="MicrosporidiaDB:AEWD_092080"/>
<dbReference type="VEuPathDB" id="MicrosporidiaDB:ECU09_2000"/>
<dbReference type="EMBL" id="KC513616">
    <property type="protein sequence ID" value="AGE96323.1"/>
    <property type="molecule type" value="Genomic_DNA"/>
</dbReference>
<feature type="transmembrane region" description="Helical" evidence="1">
    <location>
        <begin position="240"/>
        <end position="260"/>
    </location>
</feature>
<sequence length="340" mass="38527">MEEGGFAYDPKILSYTNEAVFSLLLLMFAVWRTTRSITPSYNIFKGKLRSLGSLFALASIFFSGVYVCIVAYLSTRLEIDKAMIELVGGLSASHFMRYKAFKIDLVYILNISLVASRVLRMSSVFLLIGLWGPCAYSVFNGGDRSFDIFKTSTSGTRTFVAKSMFNTSVVTFSKIYAVLRAPALLYYYYSRSRLMGEKTAVFIESFFLGSEVYLSVTLLLILRTKHSFLSEYKSLDSTNLLSFCLMLHGFLTYTINTVAIPFEMTDLHYQIQQSLSLGTRLILDMLLISMFCPIKGQLFDNSSDKYEKSLEITRVARLEEGPIVQEIESVIEFEEKEIGK</sequence>
<evidence type="ECO:0000256" key="1">
    <source>
        <dbReference type="SAM" id="Phobius"/>
    </source>
</evidence>
<name>M1K5P2_ENCCN</name>
<organism evidence="2">
    <name type="scientific">Encephalitozoon cuniculi</name>
    <name type="common">Microsporidian parasite</name>
    <dbReference type="NCBI Taxonomy" id="6035"/>
    <lineage>
        <taxon>Eukaryota</taxon>
        <taxon>Fungi</taxon>
        <taxon>Fungi incertae sedis</taxon>
        <taxon>Microsporidia</taxon>
        <taxon>Unikaryonidae</taxon>
        <taxon>Encephalitozoon</taxon>
    </lineage>
</organism>
<keyword evidence="1" id="KW-0812">Transmembrane</keyword>
<dbReference type="VEuPathDB" id="MicrosporidiaDB:M970_092040"/>
<accession>M1K5P2</accession>
<feature type="transmembrane region" description="Helical" evidence="1">
    <location>
        <begin position="51"/>
        <end position="73"/>
    </location>
</feature>
<gene>
    <name evidence="2" type="ORF">ECU09_2000</name>
</gene>
<protein>
    <recommendedName>
        <fullName evidence="3">Integral membrane protein</fullName>
    </recommendedName>
</protein>
<keyword evidence="1" id="KW-0472">Membrane</keyword>
<dbReference type="AlphaFoldDB" id="M1K5P2"/>
<feature type="transmembrane region" description="Helical" evidence="1">
    <location>
        <begin position="169"/>
        <end position="189"/>
    </location>
</feature>
<keyword evidence="1" id="KW-1133">Transmembrane helix</keyword>